<dbReference type="AlphaFoldDB" id="A0AAU8DKM2"/>
<feature type="transmembrane region" description="Helical" evidence="1">
    <location>
        <begin position="12"/>
        <end position="34"/>
    </location>
</feature>
<evidence type="ECO:0000313" key="2">
    <source>
        <dbReference type="EMBL" id="XCG61935.1"/>
    </source>
</evidence>
<dbReference type="EMBL" id="CP159218">
    <property type="protein sequence ID" value="XCG61935.1"/>
    <property type="molecule type" value="Genomic_DNA"/>
</dbReference>
<name>A0AAU8DKM2_9ACTN</name>
<keyword evidence="1" id="KW-0472">Membrane</keyword>
<evidence type="ECO:0000256" key="1">
    <source>
        <dbReference type="SAM" id="Phobius"/>
    </source>
</evidence>
<dbReference type="RefSeq" id="WP_353647551.1">
    <property type="nucleotide sequence ID" value="NZ_CP159218.1"/>
</dbReference>
<protein>
    <submittedName>
        <fullName evidence="2">Uncharacterized protein</fullName>
    </submittedName>
</protein>
<proteinExistence type="predicted"/>
<sequence>MMRSRSGRPPPKACPLPVLGTSGVVGLALLVWFVGWDRGVVTLWVVLIAVPLATDWWGHRKKAADLFGGLST</sequence>
<reference evidence="2" key="1">
    <citation type="submission" date="2024-05" db="EMBL/GenBank/DDBJ databases">
        <authorList>
            <person name="Cai S.Y."/>
            <person name="Jin L.M."/>
            <person name="Li H.R."/>
        </authorList>
    </citation>
    <scope>NUCLEOTIDE SEQUENCE</scope>
    <source>
        <strain evidence="2">A5-74</strain>
    </source>
</reference>
<keyword evidence="1" id="KW-1133">Transmembrane helix</keyword>
<keyword evidence="1" id="KW-0812">Transmembrane</keyword>
<organism evidence="2">
    <name type="scientific">Nakamurella sp. A5-74</name>
    <dbReference type="NCBI Taxonomy" id="3158264"/>
    <lineage>
        <taxon>Bacteria</taxon>
        <taxon>Bacillati</taxon>
        <taxon>Actinomycetota</taxon>
        <taxon>Actinomycetes</taxon>
        <taxon>Nakamurellales</taxon>
        <taxon>Nakamurellaceae</taxon>
        <taxon>Nakamurella</taxon>
    </lineage>
</organism>
<gene>
    <name evidence="2" type="ORF">ABLG96_11620</name>
</gene>
<accession>A0AAU8DKM2</accession>
<feature type="transmembrane region" description="Helical" evidence="1">
    <location>
        <begin position="40"/>
        <end position="58"/>
    </location>
</feature>